<comment type="caution">
    <text evidence="2">The sequence shown here is derived from an EMBL/GenBank/DDBJ whole genome shotgun (WGS) entry which is preliminary data.</text>
</comment>
<gene>
    <name evidence="2" type="ORF">OU798_01185</name>
</gene>
<accession>A0A9X3J324</accession>
<evidence type="ECO:0000313" key="3">
    <source>
        <dbReference type="Proteomes" id="UP001145087"/>
    </source>
</evidence>
<sequence length="689" mass="79105">MIGDKLERRTFLKYCTATAIGSGLMINPLTLLASDKQKKEKFKLTKPRWIIYDNGSYDLISKEIVLKNCRPAIDGQGVMPKNVFLGDSPKGKRIVYELPGGFLMLDLKTNKDSISIGAEFSGFSKAPKWFYPISQAEILGANNFFKQGYGTDGPSGVFPIDNPSHNVLPANWSHDGYMTFGFLGKEETIAIGNLDHNNFHQRFTIYNRSHSEGIRNHRIGQNQVFFESGMLLDEISIENEYIKLPELHFFTGNRPLETFQELAWHTIGETTARQGTTTSYHWIASPNNLQVSECCENLEKQIKSAKQNKLPLHTFCIKNYCIDGDWLEPFKNWQGGLDNAARTIYKEGFRAGISLSPFRVSDKSKLYKNHQEWLSRDRYNEIIVAEIIDGEQFFTLDISHPGVEKYLTKVFRTLRKMGFIFYETQHLEYGLKDSNLVKRKSYGKSSVQIFREICSVIRTEIGPGSLWMAGQTPYSPVIGFADIVKVNSATTGKWDSQKLQSFILETWYSHYFNNIYWQNSPGEISVSTMELLSETERQSLALWTGILGGAVGTSDYISEWDEDQLQLFRFMEPSKRQTNAYLPFWPNEEPIKVAVRYYKNHRAWGILFFNDKEESVNQTFDIFDLIEKENTFVFSWDNRRLAFGEQSQLTVVLKSHESKLFYLTEKNEAPDPKLTLGGMSPKEKTEEVS</sequence>
<dbReference type="Proteomes" id="UP001145087">
    <property type="component" value="Unassembled WGS sequence"/>
</dbReference>
<dbReference type="InterPro" id="IPR006311">
    <property type="entry name" value="TAT_signal"/>
</dbReference>
<dbReference type="RefSeq" id="WP_343331273.1">
    <property type="nucleotide sequence ID" value="NZ_JAPOHD010000003.1"/>
</dbReference>
<dbReference type="Gene3D" id="3.20.20.70">
    <property type="entry name" value="Aldolase class I"/>
    <property type="match status" value="1"/>
</dbReference>
<keyword evidence="2" id="KW-0326">Glycosidase</keyword>
<name>A0A9X3J324_9BACT</name>
<protein>
    <submittedName>
        <fullName evidence="2">Alpha-galactosidase</fullName>
        <ecNumber evidence="2">3.2.1.22</ecNumber>
    </submittedName>
</protein>
<reference evidence="2" key="1">
    <citation type="submission" date="2022-11" db="EMBL/GenBank/DDBJ databases">
        <title>Marilongibacter aestuarii gen. nov., sp. nov., isolated from tidal flat sediment.</title>
        <authorList>
            <person name="Jiayan W."/>
        </authorList>
    </citation>
    <scope>NUCLEOTIDE SEQUENCE</scope>
    <source>
        <strain evidence="2">Z1-6</strain>
    </source>
</reference>
<evidence type="ECO:0000313" key="2">
    <source>
        <dbReference type="EMBL" id="MCY1718934.1"/>
    </source>
</evidence>
<keyword evidence="2" id="KW-0378">Hydrolase</keyword>
<dbReference type="PROSITE" id="PS51318">
    <property type="entry name" value="TAT"/>
    <property type="match status" value="1"/>
</dbReference>
<dbReference type="SUPFAM" id="SSF51445">
    <property type="entry name" value="(Trans)glycosidases"/>
    <property type="match status" value="1"/>
</dbReference>
<dbReference type="EC" id="3.2.1.22" evidence="2"/>
<evidence type="ECO:0000256" key="1">
    <source>
        <dbReference type="SAM" id="MobiDB-lite"/>
    </source>
</evidence>
<keyword evidence="3" id="KW-1185">Reference proteome</keyword>
<dbReference type="AlphaFoldDB" id="A0A9X3J324"/>
<dbReference type="GO" id="GO:0004557">
    <property type="term" value="F:alpha-galactosidase activity"/>
    <property type="evidence" value="ECO:0007669"/>
    <property type="project" value="UniProtKB-EC"/>
</dbReference>
<proteinExistence type="predicted"/>
<dbReference type="InterPro" id="IPR013785">
    <property type="entry name" value="Aldolase_TIM"/>
</dbReference>
<feature type="region of interest" description="Disordered" evidence="1">
    <location>
        <begin position="669"/>
        <end position="689"/>
    </location>
</feature>
<organism evidence="2 3">
    <name type="scientific">Draconibacterium aestuarii</name>
    <dbReference type="NCBI Taxonomy" id="2998507"/>
    <lineage>
        <taxon>Bacteria</taxon>
        <taxon>Pseudomonadati</taxon>
        <taxon>Bacteroidota</taxon>
        <taxon>Bacteroidia</taxon>
        <taxon>Marinilabiliales</taxon>
        <taxon>Prolixibacteraceae</taxon>
        <taxon>Draconibacterium</taxon>
    </lineage>
</organism>
<dbReference type="InterPro" id="IPR017853">
    <property type="entry name" value="GH"/>
</dbReference>
<dbReference type="EMBL" id="JAPOHD010000003">
    <property type="protein sequence ID" value="MCY1718934.1"/>
    <property type="molecule type" value="Genomic_DNA"/>
</dbReference>